<feature type="region of interest" description="Disordered" evidence="1">
    <location>
        <begin position="83"/>
        <end position="121"/>
    </location>
</feature>
<dbReference type="KEGG" id="lbc:LACBIDRAFT_334345"/>
<evidence type="ECO:0000256" key="1">
    <source>
        <dbReference type="SAM" id="MobiDB-lite"/>
    </source>
</evidence>
<name>B0DYX2_LACBS</name>
<organism evidence="3">
    <name type="scientific">Laccaria bicolor (strain S238N-H82 / ATCC MYA-4686)</name>
    <name type="common">Bicoloured deceiver</name>
    <name type="synonym">Laccaria laccata var. bicolor</name>
    <dbReference type="NCBI Taxonomy" id="486041"/>
    <lineage>
        <taxon>Eukaryota</taxon>
        <taxon>Fungi</taxon>
        <taxon>Dikarya</taxon>
        <taxon>Basidiomycota</taxon>
        <taxon>Agaricomycotina</taxon>
        <taxon>Agaricomycetes</taxon>
        <taxon>Agaricomycetidae</taxon>
        <taxon>Agaricales</taxon>
        <taxon>Agaricineae</taxon>
        <taxon>Hydnangiaceae</taxon>
        <taxon>Laccaria</taxon>
    </lineage>
</organism>
<proteinExistence type="predicted"/>
<dbReference type="InParanoid" id="B0DYX2"/>
<dbReference type="GeneID" id="6084770"/>
<evidence type="ECO:0000313" key="3">
    <source>
        <dbReference type="Proteomes" id="UP000001194"/>
    </source>
</evidence>
<accession>B0DYX2</accession>
<dbReference type="RefSeq" id="XP_001889128.1">
    <property type="nucleotide sequence ID" value="XM_001889093.1"/>
</dbReference>
<sequence length="259" mass="28445">MAEGCDEMTPFHKALVSTLIPSASCVLHHIVILYAFIVPQLSPMSDDHANLFASAVPGNGSSNTTGEIGNDQQWDTDITQQTGHVGRYTPDQSDDGQQGTSPVRETGNDQSGDVDNEERSEIEQECIEQMDDLVESFRTNEITKLKALSCIISILDLNPSRSEEAKDAAVEYYAKTLNEVHALSSSAIRRGRITQSAFDPKGQKSNPPQPRKSTDHDAETDELISQISRDSKRHRKEPSGNGSDNEFNLDLDGASNKKR</sequence>
<dbReference type="AlphaFoldDB" id="B0DYX2"/>
<dbReference type="Proteomes" id="UP000001194">
    <property type="component" value="Unassembled WGS sequence"/>
</dbReference>
<evidence type="ECO:0000313" key="2">
    <source>
        <dbReference type="EMBL" id="EDR00219.1"/>
    </source>
</evidence>
<gene>
    <name evidence="2" type="ORF">LACBIDRAFT_334345</name>
</gene>
<reference evidence="2 3" key="1">
    <citation type="journal article" date="2008" name="Nature">
        <title>The genome of Laccaria bicolor provides insights into mycorrhizal symbiosis.</title>
        <authorList>
            <person name="Martin F."/>
            <person name="Aerts A."/>
            <person name="Ahren D."/>
            <person name="Brun A."/>
            <person name="Danchin E.G.J."/>
            <person name="Duchaussoy F."/>
            <person name="Gibon J."/>
            <person name="Kohler A."/>
            <person name="Lindquist E."/>
            <person name="Pereda V."/>
            <person name="Salamov A."/>
            <person name="Shapiro H.J."/>
            <person name="Wuyts J."/>
            <person name="Blaudez D."/>
            <person name="Buee M."/>
            <person name="Brokstein P."/>
            <person name="Canbaeck B."/>
            <person name="Cohen D."/>
            <person name="Courty P.E."/>
            <person name="Coutinho P.M."/>
            <person name="Delaruelle C."/>
            <person name="Detter J.C."/>
            <person name="Deveau A."/>
            <person name="DiFazio S."/>
            <person name="Duplessis S."/>
            <person name="Fraissinet-Tachet L."/>
            <person name="Lucic E."/>
            <person name="Frey-Klett P."/>
            <person name="Fourrey C."/>
            <person name="Feussner I."/>
            <person name="Gay G."/>
            <person name="Grimwood J."/>
            <person name="Hoegger P.J."/>
            <person name="Jain P."/>
            <person name="Kilaru S."/>
            <person name="Labbe J."/>
            <person name="Lin Y.C."/>
            <person name="Legue V."/>
            <person name="Le Tacon F."/>
            <person name="Marmeisse R."/>
            <person name="Melayah D."/>
            <person name="Montanini B."/>
            <person name="Muratet M."/>
            <person name="Nehls U."/>
            <person name="Niculita-Hirzel H."/>
            <person name="Oudot-Le Secq M.P."/>
            <person name="Peter M."/>
            <person name="Quesneville H."/>
            <person name="Rajashekar B."/>
            <person name="Reich M."/>
            <person name="Rouhier N."/>
            <person name="Schmutz J."/>
            <person name="Yin T."/>
            <person name="Chalot M."/>
            <person name="Henrissat B."/>
            <person name="Kuees U."/>
            <person name="Lucas S."/>
            <person name="Van de Peer Y."/>
            <person name="Podila G.K."/>
            <person name="Polle A."/>
            <person name="Pukkila P.J."/>
            <person name="Richardson P.M."/>
            <person name="Rouze P."/>
            <person name="Sanders I.R."/>
            <person name="Stajich J.E."/>
            <person name="Tunlid A."/>
            <person name="Tuskan G."/>
            <person name="Grigoriev I.V."/>
        </authorList>
    </citation>
    <scope>NUCLEOTIDE SEQUENCE [LARGE SCALE GENOMIC DNA]</scope>
    <source>
        <strain evidence="3">S238N-H82 / ATCC MYA-4686</strain>
    </source>
</reference>
<protein>
    <submittedName>
        <fullName evidence="2">Predicted protein</fullName>
    </submittedName>
</protein>
<dbReference type="HOGENOM" id="CLU_1073897_0_0_1"/>
<feature type="compositionally biased region" description="Polar residues" evidence="1">
    <location>
        <begin position="95"/>
        <end position="111"/>
    </location>
</feature>
<feature type="region of interest" description="Disordered" evidence="1">
    <location>
        <begin position="191"/>
        <end position="259"/>
    </location>
</feature>
<dbReference type="EMBL" id="DS547152">
    <property type="protein sequence ID" value="EDR00219.1"/>
    <property type="molecule type" value="Genomic_DNA"/>
</dbReference>
<keyword evidence="3" id="KW-1185">Reference proteome</keyword>